<reference evidence="1 2" key="1">
    <citation type="submission" date="2020-09" db="EMBL/GenBank/DDBJ databases">
        <title>De no assembly of potato wild relative species, Solanum commersonii.</title>
        <authorList>
            <person name="Cho K."/>
        </authorList>
    </citation>
    <scope>NUCLEOTIDE SEQUENCE [LARGE SCALE GENOMIC DNA]</scope>
    <source>
        <strain evidence="1">LZ3.2</strain>
        <tissue evidence="1">Leaf</tissue>
    </source>
</reference>
<keyword evidence="2" id="KW-1185">Reference proteome</keyword>
<comment type="caution">
    <text evidence="1">The sequence shown here is derived from an EMBL/GenBank/DDBJ whole genome shotgun (WGS) entry which is preliminary data.</text>
</comment>
<dbReference type="Proteomes" id="UP000824120">
    <property type="component" value="Chromosome 7"/>
</dbReference>
<accession>A0A9J5Y300</accession>
<gene>
    <name evidence="1" type="ORF">H5410_035562</name>
</gene>
<sequence>MTRWSGLHTSGEDDRSKTKMIWTCEEKMHRCPVRRCERIDIAGTRRGATFAGATCFALRIRVLGAVFLKANEISLCNRKLGGTVPKVSFLGFAFTGLDHRDRDEGSVDPVKD</sequence>
<evidence type="ECO:0000313" key="2">
    <source>
        <dbReference type="Proteomes" id="UP000824120"/>
    </source>
</evidence>
<evidence type="ECO:0000313" key="1">
    <source>
        <dbReference type="EMBL" id="KAG5594330.1"/>
    </source>
</evidence>
<organism evidence="1 2">
    <name type="scientific">Solanum commersonii</name>
    <name type="common">Commerson's wild potato</name>
    <name type="synonym">Commerson's nightshade</name>
    <dbReference type="NCBI Taxonomy" id="4109"/>
    <lineage>
        <taxon>Eukaryota</taxon>
        <taxon>Viridiplantae</taxon>
        <taxon>Streptophyta</taxon>
        <taxon>Embryophyta</taxon>
        <taxon>Tracheophyta</taxon>
        <taxon>Spermatophyta</taxon>
        <taxon>Magnoliopsida</taxon>
        <taxon>eudicotyledons</taxon>
        <taxon>Gunneridae</taxon>
        <taxon>Pentapetalae</taxon>
        <taxon>asterids</taxon>
        <taxon>lamiids</taxon>
        <taxon>Solanales</taxon>
        <taxon>Solanaceae</taxon>
        <taxon>Solanoideae</taxon>
        <taxon>Solaneae</taxon>
        <taxon>Solanum</taxon>
    </lineage>
</organism>
<proteinExistence type="predicted"/>
<dbReference type="AlphaFoldDB" id="A0A9J5Y300"/>
<name>A0A9J5Y300_SOLCO</name>
<protein>
    <submittedName>
        <fullName evidence="1">Uncharacterized protein</fullName>
    </submittedName>
</protein>
<dbReference type="EMBL" id="JACXVP010000007">
    <property type="protein sequence ID" value="KAG5594330.1"/>
    <property type="molecule type" value="Genomic_DNA"/>
</dbReference>